<accession>A0A0A9EE50</accession>
<name>A0A0A9EE50_ARUDO</name>
<feature type="region of interest" description="Disordered" evidence="1">
    <location>
        <begin position="21"/>
        <end position="48"/>
    </location>
</feature>
<evidence type="ECO:0000313" key="2">
    <source>
        <dbReference type="EMBL" id="JAD98351.1"/>
    </source>
</evidence>
<proteinExistence type="predicted"/>
<feature type="compositionally biased region" description="Polar residues" evidence="1">
    <location>
        <begin position="27"/>
        <end position="48"/>
    </location>
</feature>
<protein>
    <submittedName>
        <fullName evidence="2">Uncharacterized protein</fullName>
    </submittedName>
</protein>
<dbReference type="AlphaFoldDB" id="A0A0A9EE50"/>
<dbReference type="EMBL" id="GBRH01199544">
    <property type="protein sequence ID" value="JAD98351.1"/>
    <property type="molecule type" value="Transcribed_RNA"/>
</dbReference>
<evidence type="ECO:0000256" key="1">
    <source>
        <dbReference type="SAM" id="MobiDB-lite"/>
    </source>
</evidence>
<sequence>MVTRRAKMAEGVSLQVFLSRRKRQRRQLTQSSMGCHSCGGTQLRSHVH</sequence>
<reference evidence="2" key="1">
    <citation type="submission" date="2014-09" db="EMBL/GenBank/DDBJ databases">
        <authorList>
            <person name="Magalhaes I.L.F."/>
            <person name="Oliveira U."/>
            <person name="Santos F.R."/>
            <person name="Vidigal T.H.D.A."/>
            <person name="Brescovit A.D."/>
            <person name="Santos A.J."/>
        </authorList>
    </citation>
    <scope>NUCLEOTIDE SEQUENCE</scope>
    <source>
        <tissue evidence="2">Shoot tissue taken approximately 20 cm above the soil surface</tissue>
    </source>
</reference>
<reference evidence="2" key="2">
    <citation type="journal article" date="2015" name="Data Brief">
        <title>Shoot transcriptome of the giant reed, Arundo donax.</title>
        <authorList>
            <person name="Barrero R.A."/>
            <person name="Guerrero F.D."/>
            <person name="Moolhuijzen P."/>
            <person name="Goolsby J.A."/>
            <person name="Tidwell J."/>
            <person name="Bellgard S.E."/>
            <person name="Bellgard M.I."/>
        </authorList>
    </citation>
    <scope>NUCLEOTIDE SEQUENCE</scope>
    <source>
        <tissue evidence="2">Shoot tissue taken approximately 20 cm above the soil surface</tissue>
    </source>
</reference>
<organism evidence="2">
    <name type="scientific">Arundo donax</name>
    <name type="common">Giant reed</name>
    <name type="synonym">Donax arundinaceus</name>
    <dbReference type="NCBI Taxonomy" id="35708"/>
    <lineage>
        <taxon>Eukaryota</taxon>
        <taxon>Viridiplantae</taxon>
        <taxon>Streptophyta</taxon>
        <taxon>Embryophyta</taxon>
        <taxon>Tracheophyta</taxon>
        <taxon>Spermatophyta</taxon>
        <taxon>Magnoliopsida</taxon>
        <taxon>Liliopsida</taxon>
        <taxon>Poales</taxon>
        <taxon>Poaceae</taxon>
        <taxon>PACMAD clade</taxon>
        <taxon>Arundinoideae</taxon>
        <taxon>Arundineae</taxon>
        <taxon>Arundo</taxon>
    </lineage>
</organism>